<protein>
    <submittedName>
        <fullName evidence="2">PGPGW domain-containing protein</fullName>
    </submittedName>
</protein>
<dbReference type="Pfam" id="PF09656">
    <property type="entry name" value="PGPGW"/>
    <property type="match status" value="1"/>
</dbReference>
<keyword evidence="3" id="KW-1185">Reference proteome</keyword>
<evidence type="ECO:0000313" key="3">
    <source>
        <dbReference type="Proteomes" id="UP000664209"/>
    </source>
</evidence>
<feature type="transmembrane region" description="Helical" evidence="1">
    <location>
        <begin position="12"/>
        <end position="35"/>
    </location>
</feature>
<proteinExistence type="predicted"/>
<reference evidence="2" key="1">
    <citation type="submission" date="2021-03" db="EMBL/GenBank/DDBJ databases">
        <title>Actinotalea soli sp. nov., isolated from soil.</title>
        <authorList>
            <person name="Ping W."/>
            <person name="Zhang J."/>
        </authorList>
    </citation>
    <scope>NUCLEOTIDE SEQUENCE</scope>
    <source>
        <strain evidence="2">BY-33</strain>
    </source>
</reference>
<comment type="caution">
    <text evidence="2">The sequence shown here is derived from an EMBL/GenBank/DDBJ whole genome shotgun (WGS) entry which is preliminary data.</text>
</comment>
<name>A0A939LTV1_9CELL</name>
<keyword evidence="1" id="KW-0812">Transmembrane</keyword>
<feature type="transmembrane region" description="Helical" evidence="1">
    <location>
        <begin position="41"/>
        <end position="62"/>
    </location>
</feature>
<dbReference type="AlphaFoldDB" id="A0A939LTV1"/>
<evidence type="ECO:0000313" key="2">
    <source>
        <dbReference type="EMBL" id="MBO1752029.1"/>
    </source>
</evidence>
<gene>
    <name evidence="2" type="ORF">J4G33_09465</name>
</gene>
<dbReference type="EMBL" id="JAGEMK010000004">
    <property type="protein sequence ID" value="MBO1752029.1"/>
    <property type="molecule type" value="Genomic_DNA"/>
</dbReference>
<dbReference type="InterPro" id="IPR019099">
    <property type="entry name" value="Uncharacterised_PGPGW_TM"/>
</dbReference>
<organism evidence="2 3">
    <name type="scientific">Actinotalea soli</name>
    <dbReference type="NCBI Taxonomy" id="2819234"/>
    <lineage>
        <taxon>Bacteria</taxon>
        <taxon>Bacillati</taxon>
        <taxon>Actinomycetota</taxon>
        <taxon>Actinomycetes</taxon>
        <taxon>Micrococcales</taxon>
        <taxon>Cellulomonadaceae</taxon>
        <taxon>Actinotalea</taxon>
    </lineage>
</organism>
<keyword evidence="1" id="KW-1133">Transmembrane helix</keyword>
<sequence length="93" mass="10104">MRDRLRAHPATSLGYRIVVATVATVIIVAGVAMLVLPGPGIATILLGLAVLGAEFPWARRLLVRILDVLRKGKDRVVAWWRGRRGVSRGPSAR</sequence>
<accession>A0A939LTV1</accession>
<dbReference type="Proteomes" id="UP000664209">
    <property type="component" value="Unassembled WGS sequence"/>
</dbReference>
<keyword evidence="1" id="KW-0472">Membrane</keyword>
<evidence type="ECO:0000256" key="1">
    <source>
        <dbReference type="SAM" id="Phobius"/>
    </source>
</evidence>